<feature type="transmembrane region" description="Helical" evidence="1">
    <location>
        <begin position="142"/>
        <end position="165"/>
    </location>
</feature>
<organism evidence="2 3">
    <name type="scientific">Blepharisma stoltei</name>
    <dbReference type="NCBI Taxonomy" id="1481888"/>
    <lineage>
        <taxon>Eukaryota</taxon>
        <taxon>Sar</taxon>
        <taxon>Alveolata</taxon>
        <taxon>Ciliophora</taxon>
        <taxon>Postciliodesmatophora</taxon>
        <taxon>Heterotrichea</taxon>
        <taxon>Heterotrichida</taxon>
        <taxon>Blepharismidae</taxon>
        <taxon>Blepharisma</taxon>
    </lineage>
</organism>
<reference evidence="2" key="1">
    <citation type="submission" date="2021-09" db="EMBL/GenBank/DDBJ databases">
        <authorList>
            <consortium name="AG Swart"/>
            <person name="Singh M."/>
            <person name="Singh A."/>
            <person name="Seah K."/>
            <person name="Emmerich C."/>
        </authorList>
    </citation>
    <scope>NUCLEOTIDE SEQUENCE</scope>
    <source>
        <strain evidence="2">ATCC30299</strain>
    </source>
</reference>
<dbReference type="AlphaFoldDB" id="A0AAU9IG36"/>
<feature type="transmembrane region" description="Helical" evidence="1">
    <location>
        <begin position="233"/>
        <end position="251"/>
    </location>
</feature>
<feature type="transmembrane region" description="Helical" evidence="1">
    <location>
        <begin position="290"/>
        <end position="309"/>
    </location>
</feature>
<dbReference type="EMBL" id="CAJZBQ010000004">
    <property type="protein sequence ID" value="CAG9311158.1"/>
    <property type="molecule type" value="Genomic_DNA"/>
</dbReference>
<keyword evidence="1" id="KW-1133">Transmembrane helix</keyword>
<feature type="transmembrane region" description="Helical" evidence="1">
    <location>
        <begin position="257"/>
        <end position="278"/>
    </location>
</feature>
<dbReference type="Proteomes" id="UP001162131">
    <property type="component" value="Unassembled WGS sequence"/>
</dbReference>
<keyword evidence="1" id="KW-0812">Transmembrane</keyword>
<sequence length="428" mass="49432">MTEVKSVTLKQKFWKRKKEKSLKSSIFEYFCQLFPGNAYQEDSILKQKLVLAIEGTIWCLQIISLLWVPDLPIKNWSKNNTLWKIIGYLKFDNACSAAGIIEECFLAIIIFTYTSFIIIAISIIAIYYSYSLPSYAFKVFRGFIYIWANFFLVPTVELLSIFLKYNFLPHDKISEYDTDGQLSDFYVNFGCKIVIIVGLMIGFVMILFYTEFAAEIRHSEIKTTLNAKAHSKIDYHIAIFTYFFPITYAVFAENYIIYLQISAIIFSGFLIKEAIIFLPYFSYFGNTTIILKLSCIVVISFIFILGSLMDNSLAISILAVFIVPSLAIFIVQFSCKLQIKSSKIIPKDLKCIDSQYELEKSVRHEMCSGNIEYKDEIIQIFENFFIEKRLNGSKLQAIWAANYCFYTLKDESLAKIKLAKSKIFLILA</sequence>
<feature type="transmembrane region" description="Helical" evidence="1">
    <location>
        <begin position="315"/>
        <end position="335"/>
    </location>
</feature>
<evidence type="ECO:0000256" key="1">
    <source>
        <dbReference type="SAM" id="Phobius"/>
    </source>
</evidence>
<evidence type="ECO:0008006" key="4">
    <source>
        <dbReference type="Google" id="ProtNLM"/>
    </source>
</evidence>
<evidence type="ECO:0000313" key="3">
    <source>
        <dbReference type="Proteomes" id="UP001162131"/>
    </source>
</evidence>
<keyword evidence="1" id="KW-0472">Membrane</keyword>
<feature type="transmembrane region" description="Helical" evidence="1">
    <location>
        <begin position="185"/>
        <end position="212"/>
    </location>
</feature>
<evidence type="ECO:0000313" key="2">
    <source>
        <dbReference type="EMBL" id="CAG9311158.1"/>
    </source>
</evidence>
<feature type="transmembrane region" description="Helical" evidence="1">
    <location>
        <begin position="49"/>
        <end position="68"/>
    </location>
</feature>
<gene>
    <name evidence="2" type="ORF">BSTOLATCC_MIC3450</name>
</gene>
<feature type="transmembrane region" description="Helical" evidence="1">
    <location>
        <begin position="105"/>
        <end position="130"/>
    </location>
</feature>
<name>A0AAU9IG36_9CILI</name>
<comment type="caution">
    <text evidence="2">The sequence shown here is derived from an EMBL/GenBank/DDBJ whole genome shotgun (WGS) entry which is preliminary data.</text>
</comment>
<proteinExistence type="predicted"/>
<accession>A0AAU9IG36</accession>
<protein>
    <recommendedName>
        <fullName evidence="4">Odorant receptor</fullName>
    </recommendedName>
</protein>
<keyword evidence="3" id="KW-1185">Reference proteome</keyword>